<evidence type="ECO:0000313" key="4">
    <source>
        <dbReference type="Proteomes" id="UP000264313"/>
    </source>
</evidence>
<feature type="transmembrane region" description="Helical" evidence="1">
    <location>
        <begin position="272"/>
        <end position="290"/>
    </location>
</feature>
<dbReference type="Pfam" id="PF00892">
    <property type="entry name" value="EamA"/>
    <property type="match status" value="2"/>
</dbReference>
<evidence type="ECO:0000259" key="2">
    <source>
        <dbReference type="Pfam" id="PF00892"/>
    </source>
</evidence>
<feature type="domain" description="EamA" evidence="2">
    <location>
        <begin position="155"/>
        <end position="287"/>
    </location>
</feature>
<proteinExistence type="predicted"/>
<dbReference type="InterPro" id="IPR037185">
    <property type="entry name" value="EmrE-like"/>
</dbReference>
<feature type="transmembrane region" description="Helical" evidence="1">
    <location>
        <begin position="35"/>
        <end position="59"/>
    </location>
</feature>
<feature type="transmembrane region" description="Helical" evidence="1">
    <location>
        <begin position="71"/>
        <end position="91"/>
    </location>
</feature>
<evidence type="ECO:0000256" key="1">
    <source>
        <dbReference type="SAM" id="Phobius"/>
    </source>
</evidence>
<dbReference type="GO" id="GO:0016020">
    <property type="term" value="C:membrane"/>
    <property type="evidence" value="ECO:0007669"/>
    <property type="project" value="InterPro"/>
</dbReference>
<protein>
    <submittedName>
        <fullName evidence="3">EamA/RhaT family transporter</fullName>
    </submittedName>
</protein>
<dbReference type="EMBL" id="DNAA01000126">
    <property type="protein sequence ID" value="HBA08996.1"/>
    <property type="molecule type" value="Genomic_DNA"/>
</dbReference>
<keyword evidence="1" id="KW-0472">Membrane</keyword>
<gene>
    <name evidence="3" type="ORF">DCW48_05180</name>
</gene>
<dbReference type="Proteomes" id="UP000264313">
    <property type="component" value="Unassembled WGS sequence"/>
</dbReference>
<keyword evidence="1" id="KW-1133">Transmembrane helix</keyword>
<dbReference type="SUPFAM" id="SSF103481">
    <property type="entry name" value="Multidrug resistance efflux transporter EmrE"/>
    <property type="match status" value="1"/>
</dbReference>
<comment type="caution">
    <text evidence="3">The sequence shown here is derived from an EMBL/GenBank/DDBJ whole genome shotgun (WGS) entry which is preliminary data.</text>
</comment>
<evidence type="ECO:0000313" key="3">
    <source>
        <dbReference type="EMBL" id="HBA08996.1"/>
    </source>
</evidence>
<keyword evidence="1" id="KW-0812">Transmembrane</keyword>
<reference evidence="3 4" key="1">
    <citation type="journal article" date="2018" name="Nat. Biotechnol.">
        <title>A standardized bacterial taxonomy based on genome phylogeny substantially revises the tree of life.</title>
        <authorList>
            <person name="Parks D.H."/>
            <person name="Chuvochina M."/>
            <person name="Waite D.W."/>
            <person name="Rinke C."/>
            <person name="Skarshewski A."/>
            <person name="Chaumeil P.A."/>
            <person name="Hugenholtz P."/>
        </authorList>
    </citation>
    <scope>NUCLEOTIDE SEQUENCE [LARGE SCALE GENOMIC DNA]</scope>
    <source>
        <strain evidence="3">UBA9958</strain>
    </source>
</reference>
<dbReference type="PANTHER" id="PTHR22911">
    <property type="entry name" value="ACYL-MALONYL CONDENSING ENZYME-RELATED"/>
    <property type="match status" value="1"/>
</dbReference>
<feature type="domain" description="EamA" evidence="2">
    <location>
        <begin position="10"/>
        <end position="140"/>
    </location>
</feature>
<feature type="transmembrane region" description="Helical" evidence="1">
    <location>
        <begin position="9"/>
        <end position="29"/>
    </location>
</feature>
<dbReference type="AlphaFoldDB" id="A0A351RAC5"/>
<name>A0A351RAC5_9PROT</name>
<dbReference type="InterPro" id="IPR000620">
    <property type="entry name" value="EamA_dom"/>
</dbReference>
<dbReference type="STRING" id="1132855.GCA_000384255_01929"/>
<feature type="transmembrane region" description="Helical" evidence="1">
    <location>
        <begin position="247"/>
        <end position="266"/>
    </location>
</feature>
<organism evidence="3 4">
    <name type="scientific">Methylotenera mobilis</name>
    <dbReference type="NCBI Taxonomy" id="359408"/>
    <lineage>
        <taxon>Bacteria</taxon>
        <taxon>Pseudomonadati</taxon>
        <taxon>Pseudomonadota</taxon>
        <taxon>Betaproteobacteria</taxon>
        <taxon>Nitrosomonadales</taxon>
        <taxon>Methylophilaceae</taxon>
        <taxon>Methylotenera</taxon>
    </lineage>
</organism>
<feature type="transmembrane region" description="Helical" evidence="1">
    <location>
        <begin position="218"/>
        <end position="235"/>
    </location>
</feature>
<accession>A0A351RAC5</accession>
<feature type="transmembrane region" description="Helical" evidence="1">
    <location>
        <begin position="97"/>
        <end position="116"/>
    </location>
</feature>
<feature type="transmembrane region" description="Helical" evidence="1">
    <location>
        <begin position="185"/>
        <end position="206"/>
    </location>
</feature>
<feature type="transmembrane region" description="Helical" evidence="1">
    <location>
        <begin position="155"/>
        <end position="173"/>
    </location>
</feature>
<feature type="transmembrane region" description="Helical" evidence="1">
    <location>
        <begin position="123"/>
        <end position="140"/>
    </location>
</feature>
<sequence length="297" mass="32856">MSNSNNKNFFAVFGLLFGAFCWGIIWYPYRLLSEAGISGVASSFYTYAITIVIASVFFAKYWRDVAKLPVSIVWLGLVAGWTNLSYVLAIIDGEVMRVMLLFYLSPLWTLILAHFWLKEKTQLTGYIAIAASLLGAFIMLHDPKFGYLPLPRNTAEWLALSAGIGFSFTNVITRKSSHLSLVAKSYAIWVGVMTVALLLVPIMQLPIPNPTIFTLNDWGVMFLIALLLIAATFFVQYGVSKVEATRASVLFLFELVVAAIASYYLAHETMALNEWIGGSLIVVAAIFAGIHHQDTAT</sequence>